<dbReference type="GO" id="GO:0051539">
    <property type="term" value="F:4 iron, 4 sulfur cluster binding"/>
    <property type="evidence" value="ECO:0007669"/>
    <property type="project" value="UniProtKB-KW"/>
</dbReference>
<dbReference type="PANTHER" id="PTHR30538:SF1">
    <property type="entry name" value="L-LYSINE 2,3-AMINOMUTASE"/>
    <property type="match status" value="1"/>
</dbReference>
<reference evidence="2 3" key="2">
    <citation type="submission" date="2018-09" db="EMBL/GenBank/DDBJ databases">
        <title>Genome of Sphaerochaeta halotolerans strain 4-11.</title>
        <authorList>
            <person name="Nazina T.N."/>
            <person name="Sokolova D.S."/>
        </authorList>
    </citation>
    <scope>NUCLEOTIDE SEQUENCE [LARGE SCALE GENOMIC DNA]</scope>
    <source>
        <strain evidence="2 3">4-11</strain>
    </source>
</reference>
<dbReference type="InterPro" id="IPR013785">
    <property type="entry name" value="Aldolase_TIM"/>
</dbReference>
<dbReference type="Gene3D" id="3.20.20.70">
    <property type="entry name" value="Aldolase class I"/>
    <property type="match status" value="1"/>
</dbReference>
<comment type="caution">
    <text evidence="2">The sequence shown here is derived from an EMBL/GenBank/DDBJ whole genome shotgun (WGS) entry which is preliminary data.</text>
</comment>
<gene>
    <name evidence="2" type="ORF">DYP60_01170</name>
</gene>
<sequence>MNTSINRIAELVAKMKADNPELISLFLDQKLDDAALVARLREETAATMQQRFPKAWSYYTGEGQTEQDYYTLMSTSMAYLRMMDYLDHEGAVYEDLNLHGETVVSRPITLLRRVLLGQETSVHLDFLEDMAHLIGQLSGVEDRIIPARSQVEQWMASHPSGLDPEVIVWRAKNKERIVELLIKQIEGRKRKSSFYQFRDDMSHEQKRKQVLAWWKEDRFHLHFALRSAEELNRYLDNSMDAETLRIMKESERKGIPIFATPYFLSLIDTRPRAMQEHPGSDLALRSYLFYSQDLLEEFGSIVAWEKEDIAKPGEPNAAGWLLPSHNVHRRYPTVAIFIPDTMGRACGGLCSYCQRMYDFQAGRFNFELEKLRPKRTWEERLATNMEYFRNDPYLWDILITGGDAFMSSVKSLRSILDAVLEMARKKLEDNKQRSQEDQYATMRRVRLGTKIPVYLPQRVTKDLVQVLSDFKAEAEKLGIDQCVIQTHISSAMEITPDTKKAIKRLLDAGWAVTNQEVFTVAASRRGHTAKLRKVLNDIGVLPYYTFTVKGFKENRELFATNARSMQEQLEESSIGQVPQRYLATLRPFMREAKKMVEQINMVREGAAIPFLATDRNTINLPGVGKSNTFRTIGITDDGRRILEFEFDHTRPHSKVIEEMGSVVIIESKSIAHYLRQLEEMGENPAEYTSIWGYSAGSLSPRNPVFEGVVR</sequence>
<protein>
    <submittedName>
        <fullName evidence="2">KamA family protein</fullName>
    </submittedName>
</protein>
<dbReference type="AlphaFoldDB" id="A0A372MM28"/>
<evidence type="ECO:0000313" key="2">
    <source>
        <dbReference type="EMBL" id="RFU96210.1"/>
    </source>
</evidence>
<dbReference type="RefSeq" id="WP_117329031.1">
    <property type="nucleotide sequence ID" value="NZ_QUWK01000001.1"/>
</dbReference>
<proteinExistence type="predicted"/>
<organism evidence="2 3">
    <name type="scientific">Sphaerochaeta halotolerans</name>
    <dbReference type="NCBI Taxonomy" id="2293840"/>
    <lineage>
        <taxon>Bacteria</taxon>
        <taxon>Pseudomonadati</taxon>
        <taxon>Spirochaetota</taxon>
        <taxon>Spirochaetia</taxon>
        <taxon>Spirochaetales</taxon>
        <taxon>Sphaerochaetaceae</taxon>
        <taxon>Sphaerochaeta</taxon>
    </lineage>
</organism>
<dbReference type="OrthoDB" id="2966171at2"/>
<name>A0A372MM28_9SPIR</name>
<keyword evidence="3" id="KW-1185">Reference proteome</keyword>
<dbReference type="PANTHER" id="PTHR30538">
    <property type="entry name" value="LYSINE 2,3-AMINOMUTASE-RELATED"/>
    <property type="match status" value="1"/>
</dbReference>
<evidence type="ECO:0000313" key="3">
    <source>
        <dbReference type="Proteomes" id="UP000264002"/>
    </source>
</evidence>
<dbReference type="Proteomes" id="UP000264002">
    <property type="component" value="Unassembled WGS sequence"/>
</dbReference>
<keyword evidence="1" id="KW-0479">Metal-binding</keyword>
<accession>A0A372MM28</accession>
<dbReference type="InterPro" id="IPR003739">
    <property type="entry name" value="Lys_aminomutase/Glu_NH3_mut"/>
</dbReference>
<keyword evidence="1" id="KW-0004">4Fe-4S</keyword>
<dbReference type="EMBL" id="QUWK01000001">
    <property type="protein sequence ID" value="RFU96210.1"/>
    <property type="molecule type" value="Genomic_DNA"/>
</dbReference>
<keyword evidence="1" id="KW-0411">Iron-sulfur</keyword>
<keyword evidence="1" id="KW-0408">Iron</keyword>
<evidence type="ECO:0000256" key="1">
    <source>
        <dbReference type="ARBA" id="ARBA00022485"/>
    </source>
</evidence>
<reference evidence="3" key="1">
    <citation type="submission" date="2018-08" db="EMBL/GenBank/DDBJ databases">
        <authorList>
            <person name="Grouzdev D.S."/>
            <person name="Krutkina M.S."/>
        </authorList>
    </citation>
    <scope>NUCLEOTIDE SEQUENCE [LARGE SCALE GENOMIC DNA]</scope>
    <source>
        <strain evidence="3">4-11</strain>
    </source>
</reference>